<proteinExistence type="inferred from homology"/>
<organism evidence="6 7">
    <name type="scientific">Staphylotrichum tortipilum</name>
    <dbReference type="NCBI Taxonomy" id="2831512"/>
    <lineage>
        <taxon>Eukaryota</taxon>
        <taxon>Fungi</taxon>
        <taxon>Dikarya</taxon>
        <taxon>Ascomycota</taxon>
        <taxon>Pezizomycotina</taxon>
        <taxon>Sordariomycetes</taxon>
        <taxon>Sordariomycetidae</taxon>
        <taxon>Sordariales</taxon>
        <taxon>Chaetomiaceae</taxon>
        <taxon>Staphylotrichum</taxon>
    </lineage>
</organism>
<comment type="caution">
    <text evidence="6">The sequence shown here is derived from an EMBL/GenBank/DDBJ whole genome shotgun (WGS) entry which is preliminary data.</text>
</comment>
<gene>
    <name evidence="6" type="ORF">C8A05DRAFT_20379</name>
</gene>
<keyword evidence="1" id="KW-0147">Chitin-binding</keyword>
<dbReference type="InterPro" id="IPR052210">
    <property type="entry name" value="LysM1-like"/>
</dbReference>
<dbReference type="AlphaFoldDB" id="A0AAN6MB17"/>
<evidence type="ECO:0000313" key="7">
    <source>
        <dbReference type="Proteomes" id="UP001303889"/>
    </source>
</evidence>
<protein>
    <recommendedName>
        <fullName evidence="5">LysM domain-containing protein</fullName>
    </recommendedName>
</protein>
<reference evidence="6" key="2">
    <citation type="submission" date="2023-05" db="EMBL/GenBank/DDBJ databases">
        <authorList>
            <consortium name="Lawrence Berkeley National Laboratory"/>
            <person name="Steindorff A."/>
            <person name="Hensen N."/>
            <person name="Bonometti L."/>
            <person name="Westerberg I."/>
            <person name="Brannstrom I.O."/>
            <person name="Guillou S."/>
            <person name="Cros-Aarteil S."/>
            <person name="Calhoun S."/>
            <person name="Haridas S."/>
            <person name="Kuo A."/>
            <person name="Mondo S."/>
            <person name="Pangilinan J."/>
            <person name="Riley R."/>
            <person name="Labutti K."/>
            <person name="Andreopoulos B."/>
            <person name="Lipzen A."/>
            <person name="Chen C."/>
            <person name="Yanf M."/>
            <person name="Daum C."/>
            <person name="Ng V."/>
            <person name="Clum A."/>
            <person name="Ohm R."/>
            <person name="Martin F."/>
            <person name="Silar P."/>
            <person name="Natvig D."/>
            <person name="Lalanne C."/>
            <person name="Gautier V."/>
            <person name="Ament-Velasquez S.L."/>
            <person name="Kruys A."/>
            <person name="Hutchinson M.I."/>
            <person name="Powell A.J."/>
            <person name="Barry K."/>
            <person name="Miller A.N."/>
            <person name="Grigoriev I.V."/>
            <person name="Debuchy R."/>
            <person name="Gladieux P."/>
            <person name="Thoren M.H."/>
            <person name="Johannesson H."/>
        </authorList>
    </citation>
    <scope>NUCLEOTIDE SEQUENCE</scope>
    <source>
        <strain evidence="6">CBS 103.79</strain>
    </source>
</reference>
<dbReference type="Pfam" id="PF01476">
    <property type="entry name" value="LysM"/>
    <property type="match status" value="3"/>
</dbReference>
<dbReference type="PANTHER" id="PTHR34997:SF2">
    <property type="entry name" value="LYSM DOMAIN-CONTAINING PROTEIN-RELATED"/>
    <property type="match status" value="1"/>
</dbReference>
<keyword evidence="7" id="KW-1185">Reference proteome</keyword>
<comment type="similarity">
    <text evidence="4">Belongs to the secreted LysM effector family.</text>
</comment>
<evidence type="ECO:0000256" key="4">
    <source>
        <dbReference type="ARBA" id="ARBA00044955"/>
    </source>
</evidence>
<feature type="domain" description="LysM" evidence="5">
    <location>
        <begin position="162"/>
        <end position="208"/>
    </location>
</feature>
<reference evidence="6" key="1">
    <citation type="journal article" date="2023" name="Mol. Phylogenet. Evol.">
        <title>Genome-scale phylogeny and comparative genomics of the fungal order Sordariales.</title>
        <authorList>
            <person name="Hensen N."/>
            <person name="Bonometti L."/>
            <person name="Westerberg I."/>
            <person name="Brannstrom I.O."/>
            <person name="Guillou S."/>
            <person name="Cros-Aarteil S."/>
            <person name="Calhoun S."/>
            <person name="Haridas S."/>
            <person name="Kuo A."/>
            <person name="Mondo S."/>
            <person name="Pangilinan J."/>
            <person name="Riley R."/>
            <person name="LaButti K."/>
            <person name="Andreopoulos B."/>
            <person name="Lipzen A."/>
            <person name="Chen C."/>
            <person name="Yan M."/>
            <person name="Daum C."/>
            <person name="Ng V."/>
            <person name="Clum A."/>
            <person name="Steindorff A."/>
            <person name="Ohm R.A."/>
            <person name="Martin F."/>
            <person name="Silar P."/>
            <person name="Natvig D.O."/>
            <person name="Lalanne C."/>
            <person name="Gautier V."/>
            <person name="Ament-Velasquez S.L."/>
            <person name="Kruys A."/>
            <person name="Hutchinson M.I."/>
            <person name="Powell A.J."/>
            <person name="Barry K."/>
            <person name="Miller A.N."/>
            <person name="Grigoriev I.V."/>
            <person name="Debuchy R."/>
            <person name="Gladieux P."/>
            <person name="Hiltunen Thoren M."/>
            <person name="Johannesson H."/>
        </authorList>
    </citation>
    <scope>NUCLEOTIDE SEQUENCE</scope>
    <source>
        <strain evidence="6">CBS 103.79</strain>
    </source>
</reference>
<dbReference type="GO" id="GO:0008061">
    <property type="term" value="F:chitin binding"/>
    <property type="evidence" value="ECO:0007669"/>
    <property type="project" value="UniProtKB-KW"/>
</dbReference>
<evidence type="ECO:0000256" key="2">
    <source>
        <dbReference type="ARBA" id="ARBA00022729"/>
    </source>
</evidence>
<evidence type="ECO:0000313" key="6">
    <source>
        <dbReference type="EMBL" id="KAK3896698.1"/>
    </source>
</evidence>
<evidence type="ECO:0000259" key="5">
    <source>
        <dbReference type="PROSITE" id="PS51782"/>
    </source>
</evidence>
<dbReference type="PROSITE" id="PS51782">
    <property type="entry name" value="LYSM"/>
    <property type="match status" value="4"/>
</dbReference>
<keyword evidence="3" id="KW-0843">Virulence</keyword>
<sequence length="297" mass="30677">CYDIATSQGISLSDLYAWNAALKGDCSGLWPNVYVCVGLVGAPSATATSTTTTPGNGVSTPTPIQTGMVSNCAVFYYVKQNDGCYDIAAAHGISLSDFYAWNAALKGDCSGLWLDVYVCVGLIGQGVTSTSQTTTAATTTTTGNGIVTPLPTQPGMVANCNKFHMVEAGQVCQQIADLYGIGIANFNAWNPGAKADCSGLWANAYACVGVIGYTAPTSTTLKTSTTTSGNGVATPTPTQPGMVGNCKTFHKVVSGDTCWDIANNAKIALAQFNSWNPSVGSNCEYLQLGAYVCIGLI</sequence>
<dbReference type="PANTHER" id="PTHR34997">
    <property type="entry name" value="AM15"/>
    <property type="match status" value="1"/>
</dbReference>
<feature type="non-terminal residue" evidence="6">
    <location>
        <position position="1"/>
    </location>
</feature>
<dbReference type="SUPFAM" id="SSF54106">
    <property type="entry name" value="LysM domain"/>
    <property type="match status" value="3"/>
</dbReference>
<evidence type="ECO:0000256" key="3">
    <source>
        <dbReference type="ARBA" id="ARBA00023026"/>
    </source>
</evidence>
<accession>A0AAN6MB17</accession>
<feature type="domain" description="LysM" evidence="5">
    <location>
        <begin position="1"/>
        <end position="37"/>
    </location>
</feature>
<dbReference type="CDD" id="cd00118">
    <property type="entry name" value="LysM"/>
    <property type="match status" value="4"/>
</dbReference>
<feature type="domain" description="LysM" evidence="5">
    <location>
        <begin position="74"/>
        <end position="120"/>
    </location>
</feature>
<name>A0AAN6MB17_9PEZI</name>
<dbReference type="Proteomes" id="UP001303889">
    <property type="component" value="Unassembled WGS sequence"/>
</dbReference>
<evidence type="ECO:0000256" key="1">
    <source>
        <dbReference type="ARBA" id="ARBA00022669"/>
    </source>
</evidence>
<dbReference type="EMBL" id="MU856446">
    <property type="protein sequence ID" value="KAK3896698.1"/>
    <property type="molecule type" value="Genomic_DNA"/>
</dbReference>
<dbReference type="SMART" id="SM00257">
    <property type="entry name" value="LysM"/>
    <property type="match status" value="3"/>
</dbReference>
<dbReference type="InterPro" id="IPR036779">
    <property type="entry name" value="LysM_dom_sf"/>
</dbReference>
<dbReference type="InterPro" id="IPR018392">
    <property type="entry name" value="LysM"/>
</dbReference>
<feature type="domain" description="LysM" evidence="5">
    <location>
        <begin position="248"/>
        <end position="294"/>
    </location>
</feature>
<dbReference type="Gene3D" id="3.10.350.10">
    <property type="entry name" value="LysM domain"/>
    <property type="match status" value="4"/>
</dbReference>
<keyword evidence="2" id="KW-0732">Signal</keyword>